<dbReference type="Gene3D" id="3.40.1800.20">
    <property type="match status" value="1"/>
</dbReference>
<dbReference type="InterPro" id="IPR012934">
    <property type="entry name" value="Znf_AD"/>
</dbReference>
<evidence type="ECO:0000256" key="1">
    <source>
        <dbReference type="ARBA" id="ARBA00022723"/>
    </source>
</evidence>
<sequence length="216" mass="25065">MDICYQDFSNICRICLHSGNLQRFSQLKVMELFKYLTNIEVNENDTLPENVCSLCLKQLEGVALFIDECKRNDLKNNLNVMNFDNENDSDICEHNDSTLLKSEPLEVSENGTLTNLLKSNVNKNKCSTCGEDLSQCGWKRHYRFNTKCRPKDCICPVCEKSFYPRYKLTTHLRSHKKNTPYECPECSKKFAFAENLRKHALTHKGVKPFICQVCEK</sequence>
<dbReference type="PROSITE" id="PS50157">
    <property type="entry name" value="ZINC_FINGER_C2H2_2"/>
    <property type="match status" value="2"/>
</dbReference>
<comment type="caution">
    <text evidence="9">The sequence shown here is derived from an EMBL/GenBank/DDBJ whole genome shotgun (WGS) entry which is preliminary data.</text>
</comment>
<evidence type="ECO:0000256" key="2">
    <source>
        <dbReference type="ARBA" id="ARBA00022737"/>
    </source>
</evidence>
<evidence type="ECO:0000256" key="3">
    <source>
        <dbReference type="ARBA" id="ARBA00022771"/>
    </source>
</evidence>
<evidence type="ECO:0000259" key="7">
    <source>
        <dbReference type="PROSITE" id="PS50157"/>
    </source>
</evidence>
<dbReference type="SMART" id="SM00355">
    <property type="entry name" value="ZnF_C2H2"/>
    <property type="match status" value="2"/>
</dbReference>
<feature type="binding site" evidence="6">
    <location>
        <position position="12"/>
    </location>
    <ligand>
        <name>Zn(2+)</name>
        <dbReference type="ChEBI" id="CHEBI:29105"/>
    </ligand>
</feature>
<dbReference type="InterPro" id="IPR036236">
    <property type="entry name" value="Znf_C2H2_sf"/>
</dbReference>
<dbReference type="GO" id="GO:0005634">
    <property type="term" value="C:nucleus"/>
    <property type="evidence" value="ECO:0007669"/>
    <property type="project" value="InterPro"/>
</dbReference>
<dbReference type="PROSITE" id="PS00028">
    <property type="entry name" value="ZINC_FINGER_C2H2_1"/>
    <property type="match status" value="2"/>
</dbReference>
<keyword evidence="2" id="KW-0677">Repeat</keyword>
<dbReference type="GO" id="GO:0000978">
    <property type="term" value="F:RNA polymerase II cis-regulatory region sequence-specific DNA binding"/>
    <property type="evidence" value="ECO:0007669"/>
    <property type="project" value="TreeGrafter"/>
</dbReference>
<feature type="domain" description="C2H2-type" evidence="7">
    <location>
        <begin position="181"/>
        <end position="208"/>
    </location>
</feature>
<evidence type="ECO:0000313" key="9">
    <source>
        <dbReference type="EMBL" id="KAJ8951469.1"/>
    </source>
</evidence>
<name>A0AAV8YI21_9CUCU</name>
<feature type="binding site" evidence="6">
    <location>
        <position position="52"/>
    </location>
    <ligand>
        <name>Zn(2+)</name>
        <dbReference type="ChEBI" id="CHEBI:29105"/>
    </ligand>
</feature>
<dbReference type="GO" id="GO:0045944">
    <property type="term" value="P:positive regulation of transcription by RNA polymerase II"/>
    <property type="evidence" value="ECO:0007669"/>
    <property type="project" value="UniProtKB-ARBA"/>
</dbReference>
<dbReference type="SMART" id="SM00868">
    <property type="entry name" value="zf-AD"/>
    <property type="match status" value="1"/>
</dbReference>
<dbReference type="PANTHER" id="PTHR19818:SF139">
    <property type="entry name" value="PAIR-RULE PROTEIN ODD-PAIRED"/>
    <property type="match status" value="1"/>
</dbReference>
<keyword evidence="1 6" id="KW-0479">Metal-binding</keyword>
<dbReference type="Proteomes" id="UP001162162">
    <property type="component" value="Unassembled WGS sequence"/>
</dbReference>
<dbReference type="PANTHER" id="PTHR19818">
    <property type="entry name" value="ZINC FINGER PROTEIN ZIC AND GLI"/>
    <property type="match status" value="1"/>
</dbReference>
<protein>
    <submittedName>
        <fullName evidence="9">Uncharacterized protein</fullName>
    </submittedName>
</protein>
<feature type="binding site" evidence="6">
    <location>
        <position position="55"/>
    </location>
    <ligand>
        <name>Zn(2+)</name>
        <dbReference type="ChEBI" id="CHEBI:29105"/>
    </ligand>
</feature>
<evidence type="ECO:0000256" key="6">
    <source>
        <dbReference type="PROSITE-ProRule" id="PRU01263"/>
    </source>
</evidence>
<dbReference type="AlphaFoldDB" id="A0AAV8YI21"/>
<feature type="non-terminal residue" evidence="9">
    <location>
        <position position="216"/>
    </location>
</feature>
<feature type="binding site" evidence="6">
    <location>
        <position position="15"/>
    </location>
    <ligand>
        <name>Zn(2+)</name>
        <dbReference type="ChEBI" id="CHEBI:29105"/>
    </ligand>
</feature>
<organism evidence="9 10">
    <name type="scientific">Aromia moschata</name>
    <dbReference type="NCBI Taxonomy" id="1265417"/>
    <lineage>
        <taxon>Eukaryota</taxon>
        <taxon>Metazoa</taxon>
        <taxon>Ecdysozoa</taxon>
        <taxon>Arthropoda</taxon>
        <taxon>Hexapoda</taxon>
        <taxon>Insecta</taxon>
        <taxon>Pterygota</taxon>
        <taxon>Neoptera</taxon>
        <taxon>Endopterygota</taxon>
        <taxon>Coleoptera</taxon>
        <taxon>Polyphaga</taxon>
        <taxon>Cucujiformia</taxon>
        <taxon>Chrysomeloidea</taxon>
        <taxon>Cerambycidae</taxon>
        <taxon>Cerambycinae</taxon>
        <taxon>Callichromatini</taxon>
        <taxon>Aromia</taxon>
    </lineage>
</organism>
<dbReference type="GO" id="GO:0008270">
    <property type="term" value="F:zinc ion binding"/>
    <property type="evidence" value="ECO:0007669"/>
    <property type="project" value="UniProtKB-UniRule"/>
</dbReference>
<feature type="domain" description="C2H2-type" evidence="7">
    <location>
        <begin position="153"/>
        <end position="180"/>
    </location>
</feature>
<dbReference type="SUPFAM" id="SSF57716">
    <property type="entry name" value="Glucocorticoid receptor-like (DNA-binding domain)"/>
    <property type="match status" value="1"/>
</dbReference>
<accession>A0AAV8YI21</accession>
<keyword evidence="10" id="KW-1185">Reference proteome</keyword>
<keyword evidence="4 6" id="KW-0862">Zinc</keyword>
<dbReference type="EMBL" id="JAPWTK010000083">
    <property type="protein sequence ID" value="KAJ8951469.1"/>
    <property type="molecule type" value="Genomic_DNA"/>
</dbReference>
<proteinExistence type="predicted"/>
<reference evidence="9" key="1">
    <citation type="journal article" date="2023" name="Insect Mol. Biol.">
        <title>Genome sequencing provides insights into the evolution of gene families encoding plant cell wall-degrading enzymes in longhorned beetles.</title>
        <authorList>
            <person name="Shin N.R."/>
            <person name="Okamura Y."/>
            <person name="Kirsch R."/>
            <person name="Pauchet Y."/>
        </authorList>
    </citation>
    <scope>NUCLEOTIDE SEQUENCE</scope>
    <source>
        <strain evidence="9">AMC_N1</strain>
    </source>
</reference>
<dbReference type="GO" id="GO:0000981">
    <property type="term" value="F:DNA-binding transcription factor activity, RNA polymerase II-specific"/>
    <property type="evidence" value="ECO:0007669"/>
    <property type="project" value="TreeGrafter"/>
</dbReference>
<evidence type="ECO:0000256" key="4">
    <source>
        <dbReference type="ARBA" id="ARBA00022833"/>
    </source>
</evidence>
<feature type="domain" description="ZAD" evidence="8">
    <location>
        <begin position="10"/>
        <end position="79"/>
    </location>
</feature>
<keyword evidence="3 5" id="KW-0863">Zinc-finger</keyword>
<evidence type="ECO:0000256" key="5">
    <source>
        <dbReference type="PROSITE-ProRule" id="PRU00042"/>
    </source>
</evidence>
<dbReference type="Pfam" id="PF00096">
    <property type="entry name" value="zf-C2H2"/>
    <property type="match status" value="2"/>
</dbReference>
<dbReference type="SUPFAM" id="SSF57667">
    <property type="entry name" value="beta-beta-alpha zinc fingers"/>
    <property type="match status" value="1"/>
</dbReference>
<dbReference type="Gene3D" id="3.30.160.60">
    <property type="entry name" value="Classic Zinc Finger"/>
    <property type="match status" value="2"/>
</dbReference>
<dbReference type="Pfam" id="PF07776">
    <property type="entry name" value="zf-AD"/>
    <property type="match status" value="1"/>
</dbReference>
<evidence type="ECO:0000313" key="10">
    <source>
        <dbReference type="Proteomes" id="UP001162162"/>
    </source>
</evidence>
<gene>
    <name evidence="9" type="ORF">NQ318_000163</name>
</gene>
<dbReference type="InterPro" id="IPR013087">
    <property type="entry name" value="Znf_C2H2_type"/>
</dbReference>
<evidence type="ECO:0000259" key="8">
    <source>
        <dbReference type="PROSITE" id="PS51915"/>
    </source>
</evidence>
<dbReference type="PROSITE" id="PS51915">
    <property type="entry name" value="ZAD"/>
    <property type="match status" value="1"/>
</dbReference>
<dbReference type="InterPro" id="IPR050329">
    <property type="entry name" value="GLI_C2H2-zinc-finger"/>
</dbReference>